<sequence>MHSGPSIPDAKPVRVALREHDALTQLTERLAASKRRLAEISAVLPPPLRPHVSPGPIDELGWSLFAENAAVAAKLRQLLPRIEERLAQAGLPDVKVRIKLCRRT</sequence>
<keyword evidence="2" id="KW-1185">Reference proteome</keyword>
<dbReference type="Pfam" id="PF05258">
    <property type="entry name" value="DciA"/>
    <property type="match status" value="1"/>
</dbReference>
<organism evidence="1 2">
    <name type="scientific">Roseateles paludis</name>
    <dbReference type="NCBI Taxonomy" id="3145238"/>
    <lineage>
        <taxon>Bacteria</taxon>
        <taxon>Pseudomonadati</taxon>
        <taxon>Pseudomonadota</taxon>
        <taxon>Betaproteobacteria</taxon>
        <taxon>Burkholderiales</taxon>
        <taxon>Sphaerotilaceae</taxon>
        <taxon>Roseateles</taxon>
    </lineage>
</organism>
<protein>
    <recommendedName>
        <fullName evidence="3">DUF721 domain-containing protein</fullName>
    </recommendedName>
</protein>
<evidence type="ECO:0000313" key="1">
    <source>
        <dbReference type="EMBL" id="MEO3691817.1"/>
    </source>
</evidence>
<comment type="caution">
    <text evidence="1">The sequence shown here is derived from an EMBL/GenBank/DDBJ whole genome shotgun (WGS) entry which is preliminary data.</text>
</comment>
<dbReference type="RefSeq" id="WP_347704628.1">
    <property type="nucleotide sequence ID" value="NZ_JBDPZD010000002.1"/>
</dbReference>
<reference evidence="1 2" key="1">
    <citation type="submission" date="2024-05" db="EMBL/GenBank/DDBJ databases">
        <title>Roseateles sp. DJS-2-20 16S ribosomal RNA gene Genome sequencing and assembly.</title>
        <authorList>
            <person name="Woo H."/>
        </authorList>
    </citation>
    <scope>NUCLEOTIDE SEQUENCE [LARGE SCALE GENOMIC DNA]</scope>
    <source>
        <strain evidence="1 2">DJS-2-20</strain>
    </source>
</reference>
<gene>
    <name evidence="1" type="ORF">ABDJ85_10070</name>
</gene>
<dbReference type="Proteomes" id="UP001495147">
    <property type="component" value="Unassembled WGS sequence"/>
</dbReference>
<name>A0ABV0G265_9BURK</name>
<accession>A0ABV0G265</accession>
<proteinExistence type="predicted"/>
<dbReference type="EMBL" id="JBDPZD010000002">
    <property type="protein sequence ID" value="MEO3691817.1"/>
    <property type="molecule type" value="Genomic_DNA"/>
</dbReference>
<evidence type="ECO:0008006" key="3">
    <source>
        <dbReference type="Google" id="ProtNLM"/>
    </source>
</evidence>
<evidence type="ECO:0000313" key="2">
    <source>
        <dbReference type="Proteomes" id="UP001495147"/>
    </source>
</evidence>
<dbReference type="InterPro" id="IPR007922">
    <property type="entry name" value="DciA-like"/>
</dbReference>